<sequence>MTNPTDLEFMLIFYRQCMSPPRIMASSGQQPCTSTVFFVEKDGPTIAKSKLEAAELLVDVEDVLGEFVDDFYAS</sequence>
<evidence type="ECO:0000313" key="2">
    <source>
        <dbReference type="Proteomes" id="UP000275846"/>
    </source>
</evidence>
<name>A0A183T441_SCHSO</name>
<gene>
    <name evidence="1" type="ORF">SSLN_LOCUS11239</name>
</gene>
<keyword evidence="2" id="KW-1185">Reference proteome</keyword>
<proteinExistence type="predicted"/>
<evidence type="ECO:0000313" key="1">
    <source>
        <dbReference type="EMBL" id="VDL97624.1"/>
    </source>
</evidence>
<accession>A0A183T441</accession>
<reference evidence="1 2" key="2">
    <citation type="submission" date="2018-11" db="EMBL/GenBank/DDBJ databases">
        <authorList>
            <consortium name="Pathogen Informatics"/>
        </authorList>
    </citation>
    <scope>NUCLEOTIDE SEQUENCE [LARGE SCALE GENOMIC DNA]</scope>
    <source>
        <strain evidence="1 2">NST_G2</strain>
    </source>
</reference>
<dbReference type="AlphaFoldDB" id="A0A183T441"/>
<evidence type="ECO:0000313" key="3">
    <source>
        <dbReference type="WBParaSite" id="SSLN_0001167001-mRNA-1"/>
    </source>
</evidence>
<reference evidence="3" key="1">
    <citation type="submission" date="2016-06" db="UniProtKB">
        <authorList>
            <consortium name="WormBaseParasite"/>
        </authorList>
    </citation>
    <scope>IDENTIFICATION</scope>
</reference>
<organism evidence="3">
    <name type="scientific">Schistocephalus solidus</name>
    <name type="common">Tapeworm</name>
    <dbReference type="NCBI Taxonomy" id="70667"/>
    <lineage>
        <taxon>Eukaryota</taxon>
        <taxon>Metazoa</taxon>
        <taxon>Spiralia</taxon>
        <taxon>Lophotrochozoa</taxon>
        <taxon>Platyhelminthes</taxon>
        <taxon>Cestoda</taxon>
        <taxon>Eucestoda</taxon>
        <taxon>Diphyllobothriidea</taxon>
        <taxon>Diphyllobothriidae</taxon>
        <taxon>Schistocephalus</taxon>
    </lineage>
</organism>
<dbReference type="EMBL" id="UYSU01036387">
    <property type="protein sequence ID" value="VDL97624.1"/>
    <property type="molecule type" value="Genomic_DNA"/>
</dbReference>
<protein>
    <submittedName>
        <fullName evidence="3">DUF2997 domain-containing protein</fullName>
    </submittedName>
</protein>
<dbReference type="WBParaSite" id="SSLN_0001167001-mRNA-1">
    <property type="protein sequence ID" value="SSLN_0001167001-mRNA-1"/>
    <property type="gene ID" value="SSLN_0001167001"/>
</dbReference>
<dbReference type="Proteomes" id="UP000275846">
    <property type="component" value="Unassembled WGS sequence"/>
</dbReference>